<feature type="region of interest" description="Disordered" evidence="1">
    <location>
        <begin position="53"/>
        <end position="92"/>
    </location>
</feature>
<dbReference type="EMBL" id="RXGB01003990">
    <property type="protein sequence ID" value="TMW90802.1"/>
    <property type="molecule type" value="Genomic_DNA"/>
</dbReference>
<gene>
    <name evidence="2" type="ORF">EJD97_015192</name>
</gene>
<organism evidence="2">
    <name type="scientific">Solanum chilense</name>
    <name type="common">Tomato</name>
    <name type="synonym">Lycopersicon chilense</name>
    <dbReference type="NCBI Taxonomy" id="4083"/>
    <lineage>
        <taxon>Eukaryota</taxon>
        <taxon>Viridiplantae</taxon>
        <taxon>Streptophyta</taxon>
        <taxon>Embryophyta</taxon>
        <taxon>Tracheophyta</taxon>
        <taxon>Spermatophyta</taxon>
        <taxon>Magnoliopsida</taxon>
        <taxon>eudicotyledons</taxon>
        <taxon>Gunneridae</taxon>
        <taxon>Pentapetalae</taxon>
        <taxon>asterids</taxon>
        <taxon>lamiids</taxon>
        <taxon>Solanales</taxon>
        <taxon>Solanaceae</taxon>
        <taxon>Solanoideae</taxon>
        <taxon>Solaneae</taxon>
        <taxon>Solanum</taxon>
        <taxon>Solanum subgen. Lycopersicon</taxon>
    </lineage>
</organism>
<name>A0A6N2B7D3_SOLCI</name>
<evidence type="ECO:0000256" key="1">
    <source>
        <dbReference type="SAM" id="MobiDB-lite"/>
    </source>
</evidence>
<sequence>MELKILELLSEYGQSEQSPLSIVNHSNLQRKQQLQMIRMMTFRILHIQQGKEKVDTCSSSPKKKPRKTITHIQNKSSPRVISKQSGLRKSPRSVNIAKIPKMPLSKKQAKKPANVPACRGIKQNVQIKESIAF</sequence>
<feature type="compositionally biased region" description="Polar residues" evidence="1">
    <location>
        <begin position="70"/>
        <end position="87"/>
    </location>
</feature>
<comment type="caution">
    <text evidence="2">The sequence shown here is derived from an EMBL/GenBank/DDBJ whole genome shotgun (WGS) entry which is preliminary data.</text>
</comment>
<evidence type="ECO:0000313" key="2">
    <source>
        <dbReference type="EMBL" id="TMW90802.1"/>
    </source>
</evidence>
<protein>
    <submittedName>
        <fullName evidence="2">Uncharacterized protein</fullName>
    </submittedName>
</protein>
<proteinExistence type="predicted"/>
<dbReference type="AlphaFoldDB" id="A0A6N2B7D3"/>
<accession>A0A6N2B7D3</accession>
<reference evidence="2" key="1">
    <citation type="submission" date="2019-05" db="EMBL/GenBank/DDBJ databases">
        <title>The de novo reference genome and transcriptome assemblies of the wild tomato species Solanum chilense.</title>
        <authorList>
            <person name="Stam R."/>
            <person name="Nosenko T."/>
            <person name="Hoerger A.C."/>
            <person name="Stephan W."/>
            <person name="Seidel M.A."/>
            <person name="Kuhn J.M.M."/>
            <person name="Haberer G."/>
            <person name="Tellier A."/>
        </authorList>
    </citation>
    <scope>NUCLEOTIDE SEQUENCE</scope>
    <source>
        <tissue evidence="2">Mature leaves</tissue>
    </source>
</reference>